<reference evidence="1" key="1">
    <citation type="submission" date="2010-07" db="EMBL/GenBank/DDBJ databases">
        <authorList>
            <person name="Muzny D."/>
            <person name="Qin X."/>
            <person name="Buhay C."/>
            <person name="Dugan-Rocha S."/>
            <person name="Ding Y."/>
            <person name="Chen G."/>
            <person name="Hawes A."/>
            <person name="Holder M."/>
            <person name="Jhangiani S."/>
            <person name="Johnson A."/>
            <person name="Khan Z."/>
            <person name="Li Z."/>
            <person name="Liu W."/>
            <person name="Liu X."/>
            <person name="Perez L."/>
            <person name="Shen H."/>
            <person name="Wang Q."/>
            <person name="Watt J."/>
            <person name="Xi L."/>
            <person name="Xin Y."/>
            <person name="Zhou J."/>
            <person name="Deng J."/>
            <person name="Jiang H."/>
            <person name="Liu Y."/>
            <person name="Qu J."/>
            <person name="Song X.-Z."/>
            <person name="Zhang L."/>
            <person name="Villasana D."/>
            <person name="Johnson A."/>
            <person name="Liu J."/>
            <person name="Liyanage D."/>
            <person name="Lorensuhewa L."/>
            <person name="Robinson T."/>
            <person name="Song A."/>
            <person name="Song B.-B."/>
            <person name="Dinh H."/>
            <person name="Thornton R."/>
            <person name="Coyle M."/>
            <person name="Francisco L."/>
            <person name="Jackson L."/>
            <person name="Javaid M."/>
            <person name="Korchina V."/>
            <person name="Kovar C."/>
            <person name="Mata R."/>
            <person name="Mathew T."/>
            <person name="Ngo R."/>
            <person name="Nguyen L."/>
            <person name="Nguyen N."/>
            <person name="Okwuonu G."/>
            <person name="Ongeri F."/>
            <person name="Pham C."/>
            <person name="Simmons D."/>
            <person name="Wilczek-Boney K."/>
            <person name="Hale W."/>
            <person name="Jakkamsetti A."/>
            <person name="Pham P."/>
            <person name="Ruth R."/>
            <person name="San Lucas F."/>
            <person name="Warren J."/>
            <person name="Zhang J."/>
            <person name="Zhao Z."/>
            <person name="Zhou C."/>
            <person name="Zhu D."/>
            <person name="Lee S."/>
            <person name="Bess C."/>
            <person name="Blankenburg K."/>
            <person name="Forbes L."/>
            <person name="Fu Q."/>
            <person name="Gubbala S."/>
            <person name="Hirani K."/>
            <person name="Jayaseelan J.C."/>
            <person name="Lara F."/>
            <person name="Munidasa M."/>
            <person name="Palculict T."/>
            <person name="Patil S."/>
            <person name="Pu L.-L."/>
            <person name="Saada N."/>
            <person name="Tang L."/>
            <person name="Weissenberger G."/>
            <person name="Zhu Y."/>
            <person name="Hemphill L."/>
            <person name="Shang Y."/>
            <person name="Youmans B."/>
            <person name="Ayvaz T."/>
            <person name="Ross M."/>
            <person name="Santibanez J."/>
            <person name="Aqrawi P."/>
            <person name="Gross S."/>
            <person name="Joshi V."/>
            <person name="Fowler G."/>
            <person name="Nazareth L."/>
            <person name="Reid J."/>
            <person name="Worley K."/>
            <person name="Petrosino J."/>
            <person name="Highlander S."/>
            <person name="Gibbs R."/>
        </authorList>
    </citation>
    <scope>NUCLEOTIDE SEQUENCE [LARGE SCALE GENOMIC DNA]</scope>
    <source>
        <strain evidence="1">ATCC 33861</strain>
    </source>
</reference>
<dbReference type="EMBL" id="ACHA02000012">
    <property type="protein sequence ID" value="EFK56697.1"/>
    <property type="molecule type" value="Genomic_DNA"/>
</dbReference>
<sequence>MFYHITLQILDRSQRATIDYFKMKSIEIQPIEQVRSTGKKGISKCNEE</sequence>
<dbReference type="HOGENOM" id="CLU_3157939_0_0_10"/>
<dbReference type="AlphaFoldDB" id="D7VSE6"/>
<comment type="caution">
    <text evidence="1">The sequence shown here is derived from an EMBL/GenBank/DDBJ whole genome shotgun (WGS) entry which is preliminary data.</text>
</comment>
<proteinExistence type="predicted"/>
<evidence type="ECO:0000313" key="2">
    <source>
        <dbReference type="Proteomes" id="UP000006258"/>
    </source>
</evidence>
<keyword evidence="2" id="KW-1185">Reference proteome</keyword>
<name>D7VSE6_SPHSI</name>
<dbReference type="Proteomes" id="UP000006258">
    <property type="component" value="Unassembled WGS sequence"/>
</dbReference>
<accession>D7VSE6</accession>
<organism evidence="1 2">
    <name type="scientific">Sphingobacterium spiritivorum ATCC 33861</name>
    <dbReference type="NCBI Taxonomy" id="525373"/>
    <lineage>
        <taxon>Bacteria</taxon>
        <taxon>Pseudomonadati</taxon>
        <taxon>Bacteroidota</taxon>
        <taxon>Sphingobacteriia</taxon>
        <taxon>Sphingobacteriales</taxon>
        <taxon>Sphingobacteriaceae</taxon>
        <taxon>Sphingobacterium</taxon>
    </lineage>
</organism>
<gene>
    <name evidence="1" type="ORF">HMPREF0766_13900</name>
</gene>
<evidence type="ECO:0000313" key="1">
    <source>
        <dbReference type="EMBL" id="EFK56697.1"/>
    </source>
</evidence>
<protein>
    <submittedName>
        <fullName evidence="1">Uncharacterized protein</fullName>
    </submittedName>
</protein>